<organism evidence="2">
    <name type="scientific">viral metagenome</name>
    <dbReference type="NCBI Taxonomy" id="1070528"/>
    <lineage>
        <taxon>unclassified sequences</taxon>
        <taxon>metagenomes</taxon>
        <taxon>organismal metagenomes</taxon>
    </lineage>
</organism>
<dbReference type="EMBL" id="MN739679">
    <property type="protein sequence ID" value="QHT20564.1"/>
    <property type="molecule type" value="Genomic_DNA"/>
</dbReference>
<dbReference type="AlphaFoldDB" id="A0A6C0DV98"/>
<dbReference type="InterPro" id="IPR035901">
    <property type="entry name" value="GIY-YIG_endonuc_sf"/>
</dbReference>
<evidence type="ECO:0000313" key="2">
    <source>
        <dbReference type="EMBL" id="QHT20564.1"/>
    </source>
</evidence>
<proteinExistence type="predicted"/>
<dbReference type="InterPro" id="IPR000305">
    <property type="entry name" value="GIY-YIG_endonuc"/>
</dbReference>
<dbReference type="SUPFAM" id="SSF82771">
    <property type="entry name" value="GIY-YIG endonuclease"/>
    <property type="match status" value="1"/>
</dbReference>
<name>A0A6C0DV98_9ZZZZ</name>
<evidence type="ECO:0000259" key="1">
    <source>
        <dbReference type="PROSITE" id="PS50164"/>
    </source>
</evidence>
<dbReference type="Gene3D" id="3.40.1440.10">
    <property type="entry name" value="GIY-YIG endonuclease"/>
    <property type="match status" value="1"/>
</dbReference>
<dbReference type="CDD" id="cd10443">
    <property type="entry name" value="GIY-YIG_HE_Tlr8p_PBC-V_like"/>
    <property type="match status" value="1"/>
</dbReference>
<accession>A0A6C0DV98</accession>
<dbReference type="SMART" id="SM00465">
    <property type="entry name" value="GIYc"/>
    <property type="match status" value="1"/>
</dbReference>
<reference evidence="2" key="1">
    <citation type="journal article" date="2020" name="Nature">
        <title>Giant virus diversity and host interactions through global metagenomics.</title>
        <authorList>
            <person name="Schulz F."/>
            <person name="Roux S."/>
            <person name="Paez-Espino D."/>
            <person name="Jungbluth S."/>
            <person name="Walsh D.A."/>
            <person name="Denef V.J."/>
            <person name="McMahon K.D."/>
            <person name="Konstantinidis K.T."/>
            <person name="Eloe-Fadrosh E.A."/>
            <person name="Kyrpides N.C."/>
            <person name="Woyke T."/>
        </authorList>
    </citation>
    <scope>NUCLEOTIDE SEQUENCE</scope>
    <source>
        <strain evidence="2">GVMAG-M-3300023174-68</strain>
    </source>
</reference>
<protein>
    <recommendedName>
        <fullName evidence="1">GIY-YIG domain-containing protein</fullName>
    </recommendedName>
</protein>
<feature type="domain" description="GIY-YIG" evidence="1">
    <location>
        <begin position="1"/>
        <end position="83"/>
    </location>
</feature>
<dbReference type="PROSITE" id="PS50164">
    <property type="entry name" value="GIY_YIG"/>
    <property type="match status" value="1"/>
</dbReference>
<dbReference type="Pfam" id="PF01541">
    <property type="entry name" value="GIY-YIG"/>
    <property type="match status" value="1"/>
</dbReference>
<sequence>MGIIYLITSPSGKKYIGQTIQPLEKRWKQHIDASKKEYKDHCKVLNKSLRKYSDKHFKIEILEECEQEYLDEKELFYIEKYNTIVPNGMNIKKGGSNGLHHSDTKQKISDSLKGKRVSYETRLKLSNKMNPDLPMYILKIRNGYRVCNHPMGPEKRFISKNKTDEYNYIRAIEYLNKLNNLEEPIIIIKSENEKYIQKHKNGYCVKYPSEKSKYFVSHSSSIDELYKNALSYLNKLKSKSAVQRLNDNG</sequence>